<proteinExistence type="predicted"/>
<dbReference type="PANTHER" id="PTHR43071:SF1">
    <property type="entry name" value="2-AMINO-4-HYDROXY-6-HYDROXYMETHYLDIHYDROPTERIDINE PYROPHOSPHOKINASE"/>
    <property type="match status" value="1"/>
</dbReference>
<dbReference type="CDD" id="cd00483">
    <property type="entry name" value="HPPK"/>
    <property type="match status" value="1"/>
</dbReference>
<dbReference type="PROSITE" id="PS00794">
    <property type="entry name" value="HPPK"/>
    <property type="match status" value="1"/>
</dbReference>
<dbReference type="RefSeq" id="WP_188648190.1">
    <property type="nucleotide sequence ID" value="NZ_BMHQ01000008.1"/>
</dbReference>
<keyword evidence="12" id="KW-1185">Reference proteome</keyword>
<keyword evidence="4" id="KW-0808">Transferase</keyword>
<dbReference type="GO" id="GO:0016301">
    <property type="term" value="F:kinase activity"/>
    <property type="evidence" value="ECO:0007669"/>
    <property type="project" value="UniProtKB-KW"/>
</dbReference>
<dbReference type="AlphaFoldDB" id="A0A8J2VGN7"/>
<protein>
    <recommendedName>
        <fullName evidence="3">2-amino-4-hydroxy-6-hydroxymethyldihydropteridine diphosphokinase</fullName>
        <ecNumber evidence="3">2.7.6.3</ecNumber>
    </recommendedName>
</protein>
<keyword evidence="6" id="KW-0418">Kinase</keyword>
<dbReference type="GO" id="GO:0046654">
    <property type="term" value="P:tetrahydrofolate biosynthetic process"/>
    <property type="evidence" value="ECO:0007669"/>
    <property type="project" value="UniProtKB-UniPathway"/>
</dbReference>
<sequence>MNTVTAYIGLGTNLGDRLGLLREAIRRLDQREGIRVIRLSSVFETDPVGLTDQPDFLNMVAEIETTLPPRTLLDSLLSVEQSLHRVRRIRWGPRTIDLDILLYGDRQVKEADLEIPHPRMCERAFVLIPLQELAPDVIVPGTGRSVTEWLDQLAVSNEVRRTDNQFPCRWGTRDEPEFLGHRSSTAIRRCWNHVDEKDENRTGGNEKQCGARPDGGGV</sequence>
<dbReference type="PANTHER" id="PTHR43071">
    <property type="entry name" value="2-AMINO-4-HYDROXY-6-HYDROXYMETHYLDIHYDROPTERIDINE PYROPHOSPHOKINASE"/>
    <property type="match status" value="1"/>
</dbReference>
<dbReference type="GO" id="GO:0005524">
    <property type="term" value="F:ATP binding"/>
    <property type="evidence" value="ECO:0007669"/>
    <property type="project" value="UniProtKB-KW"/>
</dbReference>
<evidence type="ECO:0000313" key="12">
    <source>
        <dbReference type="Proteomes" id="UP000625210"/>
    </source>
</evidence>
<dbReference type="EC" id="2.7.6.3" evidence="3"/>
<dbReference type="Proteomes" id="UP000625210">
    <property type="component" value="Unassembled WGS sequence"/>
</dbReference>
<dbReference type="GO" id="GO:0003848">
    <property type="term" value="F:2-amino-4-hydroxy-6-hydroxymethyldihydropteridine diphosphokinase activity"/>
    <property type="evidence" value="ECO:0007669"/>
    <property type="project" value="UniProtKB-EC"/>
</dbReference>
<evidence type="ECO:0000256" key="4">
    <source>
        <dbReference type="ARBA" id="ARBA00022679"/>
    </source>
</evidence>
<dbReference type="NCBIfam" id="TIGR01498">
    <property type="entry name" value="folK"/>
    <property type="match status" value="1"/>
</dbReference>
<evidence type="ECO:0000256" key="8">
    <source>
        <dbReference type="ARBA" id="ARBA00022909"/>
    </source>
</evidence>
<evidence type="ECO:0000256" key="2">
    <source>
        <dbReference type="ARBA" id="ARBA00005051"/>
    </source>
</evidence>
<keyword evidence="5" id="KW-0547">Nucleotide-binding</keyword>
<evidence type="ECO:0000256" key="5">
    <source>
        <dbReference type="ARBA" id="ARBA00022741"/>
    </source>
</evidence>
<dbReference type="SUPFAM" id="SSF55083">
    <property type="entry name" value="6-hydroxymethyl-7,8-dihydropterin pyrophosphokinase, HPPK"/>
    <property type="match status" value="1"/>
</dbReference>
<organism evidence="11 12">
    <name type="scientific">Marinithermofilum abyssi</name>
    <dbReference type="NCBI Taxonomy" id="1571185"/>
    <lineage>
        <taxon>Bacteria</taxon>
        <taxon>Bacillati</taxon>
        <taxon>Bacillota</taxon>
        <taxon>Bacilli</taxon>
        <taxon>Bacillales</taxon>
        <taxon>Thermoactinomycetaceae</taxon>
        <taxon>Marinithermofilum</taxon>
    </lineage>
</organism>
<comment type="caution">
    <text evidence="11">The sequence shown here is derived from an EMBL/GenBank/DDBJ whole genome shotgun (WGS) entry which is preliminary data.</text>
</comment>
<feature type="region of interest" description="Disordered" evidence="9">
    <location>
        <begin position="197"/>
        <end position="218"/>
    </location>
</feature>
<keyword evidence="8" id="KW-0289">Folate biosynthesis</keyword>
<reference evidence="11" key="2">
    <citation type="submission" date="2020-09" db="EMBL/GenBank/DDBJ databases">
        <authorList>
            <person name="Sun Q."/>
            <person name="Zhou Y."/>
        </authorList>
    </citation>
    <scope>NUCLEOTIDE SEQUENCE</scope>
    <source>
        <strain evidence="11">CGMCC 1.15179</strain>
    </source>
</reference>
<dbReference type="GO" id="GO:0046656">
    <property type="term" value="P:folic acid biosynthetic process"/>
    <property type="evidence" value="ECO:0007669"/>
    <property type="project" value="UniProtKB-KW"/>
</dbReference>
<dbReference type="InterPro" id="IPR035907">
    <property type="entry name" value="Hppk_sf"/>
</dbReference>
<evidence type="ECO:0000256" key="6">
    <source>
        <dbReference type="ARBA" id="ARBA00022777"/>
    </source>
</evidence>
<evidence type="ECO:0000313" key="11">
    <source>
        <dbReference type="EMBL" id="GGE21639.1"/>
    </source>
</evidence>
<evidence type="ECO:0000256" key="3">
    <source>
        <dbReference type="ARBA" id="ARBA00013253"/>
    </source>
</evidence>
<keyword evidence="7" id="KW-0067">ATP-binding</keyword>
<name>A0A8J2VGN7_9BACL</name>
<accession>A0A8J2VGN7</accession>
<evidence type="ECO:0000256" key="7">
    <source>
        <dbReference type="ARBA" id="ARBA00022840"/>
    </source>
</evidence>
<comment type="pathway">
    <text evidence="2">Cofactor biosynthesis; tetrahydrofolate biosynthesis; 2-amino-4-hydroxy-6-hydroxymethyl-7,8-dihydropteridine diphosphate from 7,8-dihydroneopterin triphosphate: step 4/4.</text>
</comment>
<gene>
    <name evidence="11" type="ORF">GCM10011571_24670</name>
</gene>
<reference evidence="11" key="1">
    <citation type="journal article" date="2014" name="Int. J. Syst. Evol. Microbiol.">
        <title>Complete genome sequence of Corynebacterium casei LMG S-19264T (=DSM 44701T), isolated from a smear-ripened cheese.</title>
        <authorList>
            <consortium name="US DOE Joint Genome Institute (JGI-PGF)"/>
            <person name="Walter F."/>
            <person name="Albersmeier A."/>
            <person name="Kalinowski J."/>
            <person name="Ruckert C."/>
        </authorList>
    </citation>
    <scope>NUCLEOTIDE SEQUENCE</scope>
    <source>
        <strain evidence="11">CGMCC 1.15179</strain>
    </source>
</reference>
<dbReference type="Gene3D" id="3.30.70.560">
    <property type="entry name" value="7,8-Dihydro-6-hydroxymethylpterin-pyrophosphokinase HPPK"/>
    <property type="match status" value="1"/>
</dbReference>
<evidence type="ECO:0000259" key="10">
    <source>
        <dbReference type="PROSITE" id="PS00794"/>
    </source>
</evidence>
<feature type="domain" description="7,8-dihydro-6-hydroxymethylpterin-pyrophosphokinase" evidence="10">
    <location>
        <begin position="90"/>
        <end position="101"/>
    </location>
</feature>
<dbReference type="Pfam" id="PF01288">
    <property type="entry name" value="HPPK"/>
    <property type="match status" value="1"/>
</dbReference>
<comment type="catalytic activity">
    <reaction evidence="1">
        <text>6-hydroxymethyl-7,8-dihydropterin + ATP = (7,8-dihydropterin-6-yl)methyl diphosphate + AMP + H(+)</text>
        <dbReference type="Rhea" id="RHEA:11412"/>
        <dbReference type="ChEBI" id="CHEBI:15378"/>
        <dbReference type="ChEBI" id="CHEBI:30616"/>
        <dbReference type="ChEBI" id="CHEBI:44841"/>
        <dbReference type="ChEBI" id="CHEBI:72950"/>
        <dbReference type="ChEBI" id="CHEBI:456215"/>
        <dbReference type="EC" id="2.7.6.3"/>
    </reaction>
</comment>
<dbReference type="InterPro" id="IPR000550">
    <property type="entry name" value="Hppk"/>
</dbReference>
<evidence type="ECO:0000256" key="1">
    <source>
        <dbReference type="ARBA" id="ARBA00000198"/>
    </source>
</evidence>
<dbReference type="EMBL" id="BMHQ01000008">
    <property type="protein sequence ID" value="GGE21639.1"/>
    <property type="molecule type" value="Genomic_DNA"/>
</dbReference>
<dbReference type="UniPathway" id="UPA00077">
    <property type="reaction ID" value="UER00155"/>
</dbReference>
<evidence type="ECO:0000256" key="9">
    <source>
        <dbReference type="SAM" id="MobiDB-lite"/>
    </source>
</evidence>